<dbReference type="Gene3D" id="1.10.10.10">
    <property type="entry name" value="Winged helix-like DNA-binding domain superfamily/Winged helix DNA-binding domain"/>
    <property type="match status" value="1"/>
</dbReference>
<evidence type="ECO:0000256" key="1">
    <source>
        <dbReference type="ARBA" id="ARBA00023015"/>
    </source>
</evidence>
<feature type="domain" description="HTH crp-type" evidence="4">
    <location>
        <begin position="58"/>
        <end position="129"/>
    </location>
</feature>
<comment type="caution">
    <text evidence="5">The sequence shown here is derived from an EMBL/GenBank/DDBJ whole genome shotgun (WGS) entry which is preliminary data.</text>
</comment>
<dbReference type="GO" id="GO:0003677">
    <property type="term" value="F:DNA binding"/>
    <property type="evidence" value="ECO:0007669"/>
    <property type="project" value="UniProtKB-KW"/>
</dbReference>
<evidence type="ECO:0000313" key="5">
    <source>
        <dbReference type="EMBL" id="OIQ63476.1"/>
    </source>
</evidence>
<keyword evidence="3" id="KW-0804">Transcription</keyword>
<keyword evidence="2" id="KW-0238">DNA-binding</keyword>
<dbReference type="GO" id="GO:0006355">
    <property type="term" value="P:regulation of DNA-templated transcription"/>
    <property type="evidence" value="ECO:0007669"/>
    <property type="project" value="InterPro"/>
</dbReference>
<proteinExistence type="predicted"/>
<dbReference type="PROSITE" id="PS51063">
    <property type="entry name" value="HTH_CRP_2"/>
    <property type="match status" value="1"/>
</dbReference>
<dbReference type="SUPFAM" id="SSF51206">
    <property type="entry name" value="cAMP-binding domain-like"/>
    <property type="match status" value="1"/>
</dbReference>
<dbReference type="InterPro" id="IPR036390">
    <property type="entry name" value="WH_DNA-bd_sf"/>
</dbReference>
<accession>A0A1J5P7N7</accession>
<keyword evidence="1" id="KW-0805">Transcription regulation</keyword>
<dbReference type="InterPro" id="IPR036388">
    <property type="entry name" value="WH-like_DNA-bd_sf"/>
</dbReference>
<name>A0A1J5P7N7_9ZZZZ</name>
<dbReference type="AlphaFoldDB" id="A0A1J5P7N7"/>
<reference evidence="5" key="1">
    <citation type="submission" date="2016-10" db="EMBL/GenBank/DDBJ databases">
        <title>Sequence of Gallionella enrichment culture.</title>
        <authorList>
            <person name="Poehlein A."/>
            <person name="Muehling M."/>
            <person name="Daniel R."/>
        </authorList>
    </citation>
    <scope>NUCLEOTIDE SEQUENCE</scope>
</reference>
<dbReference type="InterPro" id="IPR018490">
    <property type="entry name" value="cNMP-bd_dom_sf"/>
</dbReference>
<evidence type="ECO:0000256" key="3">
    <source>
        <dbReference type="ARBA" id="ARBA00023163"/>
    </source>
</evidence>
<dbReference type="SUPFAM" id="SSF46785">
    <property type="entry name" value="Winged helix' DNA-binding domain"/>
    <property type="match status" value="1"/>
</dbReference>
<dbReference type="Gene3D" id="2.60.120.10">
    <property type="entry name" value="Jelly Rolls"/>
    <property type="match status" value="1"/>
</dbReference>
<protein>
    <submittedName>
        <fullName evidence="5">Global nitrogen regulator</fullName>
    </submittedName>
</protein>
<dbReference type="InterPro" id="IPR014710">
    <property type="entry name" value="RmlC-like_jellyroll"/>
</dbReference>
<dbReference type="Pfam" id="PF13545">
    <property type="entry name" value="HTH_Crp_2"/>
    <property type="match status" value="1"/>
</dbReference>
<dbReference type="InterPro" id="IPR012318">
    <property type="entry name" value="HTH_CRP"/>
</dbReference>
<dbReference type="EMBL" id="MLJW01008976">
    <property type="protein sequence ID" value="OIQ63476.1"/>
    <property type="molecule type" value="Genomic_DNA"/>
</dbReference>
<organism evidence="5">
    <name type="scientific">mine drainage metagenome</name>
    <dbReference type="NCBI Taxonomy" id="410659"/>
    <lineage>
        <taxon>unclassified sequences</taxon>
        <taxon>metagenomes</taxon>
        <taxon>ecological metagenomes</taxon>
    </lineage>
</organism>
<gene>
    <name evidence="5" type="primary">ntcA_7</name>
    <name evidence="5" type="ORF">GALL_549830</name>
</gene>
<sequence length="138" mass="15409">MVYSVSATAIEPLVVCFVDMAFFQASLKTNSSLSYKLMVLFAEELDESERKMRDLAHMPVKGRLAQALLTLQKQFGTDEDGFIKLEVSRHDLASFAASTYETVFRTINDLSDGDMITVSGKKIMIKYPDKLLQLTANG</sequence>
<evidence type="ECO:0000256" key="2">
    <source>
        <dbReference type="ARBA" id="ARBA00023125"/>
    </source>
</evidence>
<evidence type="ECO:0000259" key="4">
    <source>
        <dbReference type="PROSITE" id="PS51063"/>
    </source>
</evidence>